<evidence type="ECO:0000256" key="8">
    <source>
        <dbReference type="SAM" id="MobiDB-lite"/>
    </source>
</evidence>
<dbReference type="PANTHER" id="PTHR36774">
    <property type="entry name" value="INSULIN-INDUCED PROTEIN"/>
    <property type="match status" value="1"/>
</dbReference>
<evidence type="ECO:0000256" key="2">
    <source>
        <dbReference type="ARBA" id="ARBA00007475"/>
    </source>
</evidence>
<evidence type="ECO:0000256" key="5">
    <source>
        <dbReference type="ARBA" id="ARBA00022989"/>
    </source>
</evidence>
<feature type="compositionally biased region" description="Low complexity" evidence="8">
    <location>
        <begin position="255"/>
        <end position="273"/>
    </location>
</feature>
<protein>
    <submittedName>
        <fullName evidence="10">Uncharacterized protein</fullName>
    </submittedName>
</protein>
<dbReference type="PANTHER" id="PTHR36774:SF1">
    <property type="entry name" value="INSULIN-INDUCED PROTEIN"/>
    <property type="match status" value="1"/>
</dbReference>
<feature type="transmembrane region" description="Helical" evidence="9">
    <location>
        <begin position="187"/>
        <end position="206"/>
    </location>
</feature>
<keyword evidence="7" id="KW-0175">Coiled coil</keyword>
<keyword evidence="6 9" id="KW-0472">Membrane</keyword>
<feature type="transmembrane region" description="Helical" evidence="9">
    <location>
        <begin position="74"/>
        <end position="94"/>
    </location>
</feature>
<keyword evidence="4" id="KW-0256">Endoplasmic reticulum</keyword>
<gene>
    <name evidence="10" type="ORF">CYMTET_17747</name>
</gene>
<keyword evidence="5 9" id="KW-1133">Transmembrane helix</keyword>
<dbReference type="Pfam" id="PF07281">
    <property type="entry name" value="INSIG"/>
    <property type="match status" value="1"/>
</dbReference>
<evidence type="ECO:0000256" key="3">
    <source>
        <dbReference type="ARBA" id="ARBA00022692"/>
    </source>
</evidence>
<comment type="similarity">
    <text evidence="2">Belongs to the INSIG family.</text>
</comment>
<keyword evidence="11" id="KW-1185">Reference proteome</keyword>
<dbReference type="AlphaFoldDB" id="A0AAE0G9F7"/>
<evidence type="ECO:0000313" key="10">
    <source>
        <dbReference type="EMBL" id="KAK3274049.1"/>
    </source>
</evidence>
<evidence type="ECO:0000313" key="11">
    <source>
        <dbReference type="Proteomes" id="UP001190700"/>
    </source>
</evidence>
<evidence type="ECO:0000256" key="4">
    <source>
        <dbReference type="ARBA" id="ARBA00022824"/>
    </source>
</evidence>
<dbReference type="InterPro" id="IPR025929">
    <property type="entry name" value="INSIG_fam"/>
</dbReference>
<dbReference type="EMBL" id="LGRX02007977">
    <property type="protein sequence ID" value="KAK3274049.1"/>
    <property type="molecule type" value="Genomic_DNA"/>
</dbReference>
<comment type="caution">
    <text evidence="10">The sequence shown here is derived from an EMBL/GenBank/DDBJ whole genome shotgun (WGS) entry which is preliminary data.</text>
</comment>
<evidence type="ECO:0000256" key="1">
    <source>
        <dbReference type="ARBA" id="ARBA00004477"/>
    </source>
</evidence>
<proteinExistence type="inferred from homology"/>
<evidence type="ECO:0000256" key="7">
    <source>
        <dbReference type="SAM" id="Coils"/>
    </source>
</evidence>
<sequence>MNVARDEPSATTTTNAVLTRWSPELSWKLTAAVGASGAVLGPLCDGRHSTHDVLHYVSPTMISVPPLLTLETCWWVPVLFGVAGVLLGVSHPLLDDLRQAQSSEQAEAAPPVGGWDPSWAFVLAGIGLFVAQYDASGVLDQGTNVAASWMGQPGVLASTAFGDRSLDVFLAATAVLHWFTFDRSRQGLFMACLTAVGGPLIEIFLINQLGLYHYAHADFAGIPAWIPWVYFCGSPAVGNLGRRCRAELAASSALRSAPEQGPAAAASSTTRPRSGGGRRGISLLVVDPPHDEGESRDGEESATTGAETEKESRSLKRLSKQMRRLDQVATKLEAQADELEAQATTSASQDHGDPTEGKGSPASGRTREEILAAQQTVMEQLATWRAAQDAVFIADGSLFLLRLLRSRLRAIQEQEEDLMQEQEVHRPDLENSVEVEELRHQQDAKYNVKLEEDLEKLRCKVARLEKLQEQLQQRGYL</sequence>
<feature type="region of interest" description="Disordered" evidence="8">
    <location>
        <begin position="338"/>
        <end position="365"/>
    </location>
</feature>
<name>A0AAE0G9F7_9CHLO</name>
<dbReference type="GO" id="GO:0005789">
    <property type="term" value="C:endoplasmic reticulum membrane"/>
    <property type="evidence" value="ECO:0007669"/>
    <property type="project" value="UniProtKB-SubCell"/>
</dbReference>
<reference evidence="10 11" key="1">
    <citation type="journal article" date="2015" name="Genome Biol. Evol.">
        <title>Comparative Genomics of a Bacterivorous Green Alga Reveals Evolutionary Causalities and Consequences of Phago-Mixotrophic Mode of Nutrition.</title>
        <authorList>
            <person name="Burns J.A."/>
            <person name="Paasch A."/>
            <person name="Narechania A."/>
            <person name="Kim E."/>
        </authorList>
    </citation>
    <scope>NUCLEOTIDE SEQUENCE [LARGE SCALE GENOMIC DNA]</scope>
    <source>
        <strain evidence="10 11">PLY_AMNH</strain>
    </source>
</reference>
<feature type="coiled-coil region" evidence="7">
    <location>
        <begin position="447"/>
        <end position="474"/>
    </location>
</feature>
<dbReference type="Proteomes" id="UP001190700">
    <property type="component" value="Unassembled WGS sequence"/>
</dbReference>
<feature type="compositionally biased region" description="Basic and acidic residues" evidence="8">
    <location>
        <begin position="288"/>
        <end position="299"/>
    </location>
</feature>
<evidence type="ECO:0000256" key="6">
    <source>
        <dbReference type="ARBA" id="ARBA00023136"/>
    </source>
</evidence>
<keyword evidence="3 9" id="KW-0812">Transmembrane</keyword>
<feature type="region of interest" description="Disordered" evidence="8">
    <location>
        <begin position="255"/>
        <end position="320"/>
    </location>
</feature>
<evidence type="ECO:0000256" key="9">
    <source>
        <dbReference type="SAM" id="Phobius"/>
    </source>
</evidence>
<comment type="subcellular location">
    <subcellularLocation>
        <location evidence="1">Endoplasmic reticulum membrane</location>
        <topology evidence="1">Multi-pass membrane protein</topology>
    </subcellularLocation>
</comment>
<organism evidence="10 11">
    <name type="scientific">Cymbomonas tetramitiformis</name>
    <dbReference type="NCBI Taxonomy" id="36881"/>
    <lineage>
        <taxon>Eukaryota</taxon>
        <taxon>Viridiplantae</taxon>
        <taxon>Chlorophyta</taxon>
        <taxon>Pyramimonadophyceae</taxon>
        <taxon>Pyramimonadales</taxon>
        <taxon>Pyramimonadaceae</taxon>
        <taxon>Cymbomonas</taxon>
    </lineage>
</organism>
<accession>A0AAE0G9F7</accession>